<evidence type="ECO:0000313" key="2">
    <source>
        <dbReference type="Proteomes" id="UP000828048"/>
    </source>
</evidence>
<gene>
    <name evidence="1" type="ORF">Vadar_018883</name>
</gene>
<evidence type="ECO:0000313" key="1">
    <source>
        <dbReference type="EMBL" id="KAH7851960.1"/>
    </source>
</evidence>
<name>A0ACB7YES0_9ERIC</name>
<accession>A0ACB7YES0</accession>
<reference evidence="1 2" key="1">
    <citation type="journal article" date="2021" name="Hortic Res">
        <title>High-quality reference genome and annotation aids understanding of berry development for evergreen blueberry (Vaccinium darrowii).</title>
        <authorList>
            <person name="Yu J."/>
            <person name="Hulse-Kemp A.M."/>
            <person name="Babiker E."/>
            <person name="Staton M."/>
        </authorList>
    </citation>
    <scope>NUCLEOTIDE SEQUENCE [LARGE SCALE GENOMIC DNA]</scope>
    <source>
        <strain evidence="2">cv. NJ 8807/NJ 8810</strain>
        <tissue evidence="1">Young leaf</tissue>
    </source>
</reference>
<proteinExistence type="predicted"/>
<protein>
    <submittedName>
        <fullName evidence="1">Uncharacterized protein</fullName>
    </submittedName>
</protein>
<dbReference type="EMBL" id="CM037158">
    <property type="protein sequence ID" value="KAH7851960.1"/>
    <property type="molecule type" value="Genomic_DNA"/>
</dbReference>
<sequence>MAVNFSSSSPRISLERVNLAACDYAERTVFGDCFSAFLSRFFGCPPDVRPMASNRRDQSHTKHKMRFKKQKRHRRIVRFYTTCFGFREPFKVLCDGTFIHHLLVNRITPADAALSNILGGAVKIFTTRCVLAELKSLGESYSESLKAARNLITARCDHEKRKSAVACMMEVLGENNSEHFFLATQDAELRKKLQEVPGVPMIFGLRNALLLEAPSSFQHHLVKSTEEGRLHMSEAEYKMLRTKNTVAAEEAMELSDVNESEGDQNAGTQAMRKTNAGGKRIGVKDTVQFKRKKAKGPNPLSCKKKKNIGLSASVSKRESNDGSETVRSRSQKKRKRSRKGKKLEQTNGGMAWKGTGWLLPRGQVLQDSRNTML</sequence>
<organism evidence="1 2">
    <name type="scientific">Vaccinium darrowii</name>
    <dbReference type="NCBI Taxonomy" id="229202"/>
    <lineage>
        <taxon>Eukaryota</taxon>
        <taxon>Viridiplantae</taxon>
        <taxon>Streptophyta</taxon>
        <taxon>Embryophyta</taxon>
        <taxon>Tracheophyta</taxon>
        <taxon>Spermatophyta</taxon>
        <taxon>Magnoliopsida</taxon>
        <taxon>eudicotyledons</taxon>
        <taxon>Gunneridae</taxon>
        <taxon>Pentapetalae</taxon>
        <taxon>asterids</taxon>
        <taxon>Ericales</taxon>
        <taxon>Ericaceae</taxon>
        <taxon>Vaccinioideae</taxon>
        <taxon>Vaccinieae</taxon>
        <taxon>Vaccinium</taxon>
    </lineage>
</organism>
<comment type="caution">
    <text evidence="1">The sequence shown here is derived from an EMBL/GenBank/DDBJ whole genome shotgun (WGS) entry which is preliminary data.</text>
</comment>
<dbReference type="Proteomes" id="UP000828048">
    <property type="component" value="Chromosome 8"/>
</dbReference>
<keyword evidence="2" id="KW-1185">Reference proteome</keyword>